<dbReference type="SUPFAM" id="SSF56317">
    <property type="entry name" value="Carbon-nitrogen hydrolase"/>
    <property type="match status" value="1"/>
</dbReference>
<keyword evidence="4" id="KW-1185">Reference proteome</keyword>
<dbReference type="AlphaFoldDB" id="E3H9T5"/>
<dbReference type="GO" id="GO:0050126">
    <property type="term" value="F:N-carbamoylputrescine amidase activity"/>
    <property type="evidence" value="ECO:0007669"/>
    <property type="project" value="TreeGrafter"/>
</dbReference>
<dbReference type="InterPro" id="IPR036526">
    <property type="entry name" value="C-N_Hydrolase_sf"/>
</dbReference>
<dbReference type="KEGG" id="ipo:Ilyop_1843"/>
<evidence type="ECO:0000259" key="2">
    <source>
        <dbReference type="PROSITE" id="PS50263"/>
    </source>
</evidence>
<dbReference type="GO" id="GO:0033388">
    <property type="term" value="P:putrescine biosynthetic process from arginine"/>
    <property type="evidence" value="ECO:0007669"/>
    <property type="project" value="TreeGrafter"/>
</dbReference>
<keyword evidence="1" id="KW-0378">Hydrolase</keyword>
<evidence type="ECO:0000313" key="3">
    <source>
        <dbReference type="EMBL" id="ADO83614.1"/>
    </source>
</evidence>
<reference evidence="3 4" key="1">
    <citation type="journal article" date="2010" name="Stand. Genomic Sci.">
        <title>Complete genome sequence of Ilyobacter polytropus type strain (CuHbu1).</title>
        <authorList>
            <person name="Sikorski J."/>
            <person name="Chertkov O."/>
            <person name="Lapidus A."/>
            <person name="Nolan M."/>
            <person name="Lucas S."/>
            <person name="Del Rio T.G."/>
            <person name="Tice H."/>
            <person name="Cheng J.F."/>
            <person name="Tapia R."/>
            <person name="Han C."/>
            <person name="Goodwin L."/>
            <person name="Pitluck S."/>
            <person name="Liolios K."/>
            <person name="Ivanova N."/>
            <person name="Mavromatis K."/>
            <person name="Mikhailova N."/>
            <person name="Pati A."/>
            <person name="Chen A."/>
            <person name="Palaniappan K."/>
            <person name="Land M."/>
            <person name="Hauser L."/>
            <person name="Chang Y.J."/>
            <person name="Jeffries C.D."/>
            <person name="Brambilla E."/>
            <person name="Yasawong M."/>
            <person name="Rohde M."/>
            <person name="Pukall R."/>
            <person name="Spring S."/>
            <person name="Goker M."/>
            <person name="Woyke T."/>
            <person name="Bristow J."/>
            <person name="Eisen J.A."/>
            <person name="Markowitz V."/>
            <person name="Hugenholtz P."/>
            <person name="Kyrpides N.C."/>
            <person name="Klenk H.P."/>
        </authorList>
    </citation>
    <scope>NUCLEOTIDE SEQUENCE [LARGE SCALE GENOMIC DNA]</scope>
    <source>
        <strain evidence="4">ATCC 51220 / DSM 2926 / LMG 16218 / CuHBu1</strain>
    </source>
</reference>
<evidence type="ECO:0000313" key="4">
    <source>
        <dbReference type="Proteomes" id="UP000006875"/>
    </source>
</evidence>
<dbReference type="HOGENOM" id="CLU_030130_3_6_0"/>
<dbReference type="RefSeq" id="WP_013388276.1">
    <property type="nucleotide sequence ID" value="NC_014632.1"/>
</dbReference>
<dbReference type="PROSITE" id="PS50263">
    <property type="entry name" value="CN_HYDROLASE"/>
    <property type="match status" value="1"/>
</dbReference>
<protein>
    <submittedName>
        <fullName evidence="3">Nitrilase/cyanide hydratase and apolipoprotein N-acyltransferase</fullName>
    </submittedName>
</protein>
<feature type="domain" description="CN hydrolase" evidence="2">
    <location>
        <begin position="1"/>
        <end position="242"/>
    </location>
</feature>
<dbReference type="Proteomes" id="UP000006875">
    <property type="component" value="Chromosome"/>
</dbReference>
<name>E3H9T5_ILYPC</name>
<dbReference type="CDD" id="cd07586">
    <property type="entry name" value="nitrilase_8"/>
    <property type="match status" value="1"/>
</dbReference>
<dbReference type="InterPro" id="IPR050345">
    <property type="entry name" value="Aliph_Amidase/BUP"/>
</dbReference>
<sequence length="276" mass="31388">MKLAVAQIKPTLGNVEKNIEIMKEKISEALNQGAELIVFPELALSGYLLEEMVFDVCVNVPHELVDLSNKISILFGGVEKGKDNYVYNSAFYLEEGKVKHTHRKVYLPNYGMFFEARYFKNGDRFRAFDTKFGRIGVLICEDAWHQSSSYILSQDGADYIFCLMNNPARGFEDEGRYISKEWEAIGYLTASMTGSYFIMANRIGCEDGVTFGGGSQVVSPSGKVTARAPYMEETLLVSEISEREIRKARFTAPILKTENLDLTIRELERIREEKYR</sequence>
<dbReference type="PANTHER" id="PTHR43674">
    <property type="entry name" value="NITRILASE C965.09-RELATED"/>
    <property type="match status" value="1"/>
</dbReference>
<gene>
    <name evidence="3" type="ordered locus">Ilyop_1843</name>
</gene>
<dbReference type="InterPro" id="IPR003010">
    <property type="entry name" value="C-N_Hydrolase"/>
</dbReference>
<organism evidence="3 4">
    <name type="scientific">Ilyobacter polytropus (strain ATCC 51220 / DSM 2926 / LMG 16218 / CuHBu1)</name>
    <dbReference type="NCBI Taxonomy" id="572544"/>
    <lineage>
        <taxon>Bacteria</taxon>
        <taxon>Fusobacteriati</taxon>
        <taxon>Fusobacteriota</taxon>
        <taxon>Fusobacteriia</taxon>
        <taxon>Fusobacteriales</taxon>
        <taxon>Fusobacteriaceae</taxon>
        <taxon>Ilyobacter</taxon>
    </lineage>
</organism>
<dbReference type="Gene3D" id="3.60.110.10">
    <property type="entry name" value="Carbon-nitrogen hydrolase"/>
    <property type="match status" value="1"/>
</dbReference>
<dbReference type="STRING" id="572544.Ilyop_1843"/>
<dbReference type="eggNOG" id="COG0388">
    <property type="taxonomic scope" value="Bacteria"/>
</dbReference>
<accession>E3H9T5</accession>
<proteinExistence type="predicted"/>
<evidence type="ECO:0000256" key="1">
    <source>
        <dbReference type="ARBA" id="ARBA00022801"/>
    </source>
</evidence>
<dbReference type="PANTHER" id="PTHR43674:SF2">
    <property type="entry name" value="BETA-UREIDOPROPIONASE"/>
    <property type="match status" value="1"/>
</dbReference>
<dbReference type="EMBL" id="CP002281">
    <property type="protein sequence ID" value="ADO83614.1"/>
    <property type="molecule type" value="Genomic_DNA"/>
</dbReference>
<dbReference type="Pfam" id="PF00795">
    <property type="entry name" value="CN_hydrolase"/>
    <property type="match status" value="1"/>
</dbReference>
<dbReference type="OrthoDB" id="9811121at2"/>